<evidence type="ECO:0000313" key="13">
    <source>
        <dbReference type="Proteomes" id="UP000317894"/>
    </source>
</evidence>
<organism evidence="12 13">
    <name type="scientific">Glacieibacterium frigidum</name>
    <dbReference type="NCBI Taxonomy" id="2593303"/>
    <lineage>
        <taxon>Bacteria</taxon>
        <taxon>Pseudomonadati</taxon>
        <taxon>Pseudomonadota</taxon>
        <taxon>Alphaproteobacteria</taxon>
        <taxon>Sphingomonadales</taxon>
        <taxon>Sphingosinicellaceae</taxon>
        <taxon>Glacieibacterium</taxon>
    </lineage>
</organism>
<gene>
    <name evidence="10 12" type="primary">leuD</name>
    <name evidence="12" type="ORF">FMM06_04460</name>
</gene>
<dbReference type="Proteomes" id="UP000317894">
    <property type="component" value="Unassembled WGS sequence"/>
</dbReference>
<evidence type="ECO:0000256" key="2">
    <source>
        <dbReference type="ARBA" id="ARBA00002695"/>
    </source>
</evidence>
<dbReference type="InterPro" id="IPR050075">
    <property type="entry name" value="LeuD"/>
</dbReference>
<dbReference type="NCBIfam" id="TIGR00171">
    <property type="entry name" value="leuD"/>
    <property type="match status" value="1"/>
</dbReference>
<keyword evidence="8 10" id="KW-0456">Lyase</keyword>
<dbReference type="EC" id="4.2.1.33" evidence="10"/>
<dbReference type="SUPFAM" id="SSF52016">
    <property type="entry name" value="LeuD/IlvD-like"/>
    <property type="match status" value="1"/>
</dbReference>
<evidence type="ECO:0000259" key="11">
    <source>
        <dbReference type="Pfam" id="PF00694"/>
    </source>
</evidence>
<evidence type="ECO:0000256" key="6">
    <source>
        <dbReference type="ARBA" id="ARBA00022430"/>
    </source>
</evidence>
<comment type="caution">
    <text evidence="12">The sequence shown here is derived from an EMBL/GenBank/DDBJ whole genome shotgun (WGS) entry which is preliminary data.</text>
</comment>
<evidence type="ECO:0000256" key="1">
    <source>
        <dbReference type="ARBA" id="ARBA00000491"/>
    </source>
</evidence>
<feature type="domain" description="Aconitase A/isopropylmalate dehydratase small subunit swivel" evidence="11">
    <location>
        <begin position="1"/>
        <end position="117"/>
    </location>
</feature>
<reference evidence="12 13" key="1">
    <citation type="submission" date="2019-07" db="EMBL/GenBank/DDBJ databases">
        <title>Novel species isolated from glacier.</title>
        <authorList>
            <person name="Liu Q."/>
            <person name="Xin Y.-H."/>
        </authorList>
    </citation>
    <scope>NUCLEOTIDE SEQUENCE [LARGE SCALE GENOMIC DNA]</scope>
    <source>
        <strain evidence="12 13">LB1R16</strain>
    </source>
</reference>
<evidence type="ECO:0000256" key="5">
    <source>
        <dbReference type="ARBA" id="ARBA00011271"/>
    </source>
</evidence>
<evidence type="ECO:0000256" key="3">
    <source>
        <dbReference type="ARBA" id="ARBA00004729"/>
    </source>
</evidence>
<evidence type="ECO:0000256" key="7">
    <source>
        <dbReference type="ARBA" id="ARBA00022605"/>
    </source>
</evidence>
<dbReference type="PANTHER" id="PTHR43345">
    <property type="entry name" value="3-ISOPROPYLMALATE DEHYDRATASE SMALL SUBUNIT 2-RELATED-RELATED"/>
    <property type="match status" value="1"/>
</dbReference>
<dbReference type="GO" id="GO:0009316">
    <property type="term" value="C:3-isopropylmalate dehydratase complex"/>
    <property type="evidence" value="ECO:0007669"/>
    <property type="project" value="InterPro"/>
</dbReference>
<dbReference type="RefSeq" id="WP_143554968.1">
    <property type="nucleotide sequence ID" value="NZ_VJWA01000001.1"/>
</dbReference>
<dbReference type="FunFam" id="3.20.19.10:FF:000003">
    <property type="entry name" value="3-isopropylmalate dehydratase small subunit"/>
    <property type="match status" value="1"/>
</dbReference>
<comment type="similarity">
    <text evidence="4 10">Belongs to the LeuD family. LeuD type 1 subfamily.</text>
</comment>
<keyword evidence="9 10" id="KW-0100">Branched-chain amino acid biosynthesis</keyword>
<evidence type="ECO:0000256" key="4">
    <source>
        <dbReference type="ARBA" id="ARBA00009845"/>
    </source>
</evidence>
<evidence type="ECO:0000256" key="9">
    <source>
        <dbReference type="ARBA" id="ARBA00023304"/>
    </source>
</evidence>
<dbReference type="AlphaFoldDB" id="A0A552UGQ9"/>
<dbReference type="UniPathway" id="UPA00048">
    <property type="reaction ID" value="UER00071"/>
</dbReference>
<accession>A0A552UGQ9</accession>
<comment type="pathway">
    <text evidence="3 10">Amino-acid biosynthesis; L-leucine biosynthesis; L-leucine from 3-methyl-2-oxobutanoate: step 2/4.</text>
</comment>
<dbReference type="OrthoDB" id="9777465at2"/>
<dbReference type="CDD" id="cd01577">
    <property type="entry name" value="IPMI_Swivel"/>
    <property type="match status" value="1"/>
</dbReference>
<dbReference type="InterPro" id="IPR004431">
    <property type="entry name" value="3-IsopropMal_deHydase_ssu"/>
</dbReference>
<proteinExistence type="inferred from homology"/>
<dbReference type="InterPro" id="IPR015928">
    <property type="entry name" value="Aconitase/3IPM_dehydase_swvl"/>
</dbReference>
<evidence type="ECO:0000256" key="8">
    <source>
        <dbReference type="ARBA" id="ARBA00023239"/>
    </source>
</evidence>
<dbReference type="GO" id="GO:0003861">
    <property type="term" value="F:3-isopropylmalate dehydratase activity"/>
    <property type="evidence" value="ECO:0007669"/>
    <property type="project" value="UniProtKB-UniRule"/>
</dbReference>
<evidence type="ECO:0000313" key="12">
    <source>
        <dbReference type="EMBL" id="TRW17423.1"/>
    </source>
</evidence>
<dbReference type="NCBIfam" id="NF002458">
    <property type="entry name" value="PRK01641.1"/>
    <property type="match status" value="1"/>
</dbReference>
<comment type="subunit">
    <text evidence="5 10">Heterodimer of LeuC and LeuD.</text>
</comment>
<dbReference type="Gene3D" id="3.20.19.10">
    <property type="entry name" value="Aconitase, domain 4"/>
    <property type="match status" value="1"/>
</dbReference>
<keyword evidence="13" id="KW-1185">Reference proteome</keyword>
<comment type="function">
    <text evidence="2 10">Catalyzes the isomerization between 2-isopropylmalate and 3-isopropylmalate, via the formation of 2-isopropylmaleate.</text>
</comment>
<dbReference type="HAMAP" id="MF_01031">
    <property type="entry name" value="LeuD_type1"/>
    <property type="match status" value="1"/>
</dbReference>
<dbReference type="GO" id="GO:0009098">
    <property type="term" value="P:L-leucine biosynthetic process"/>
    <property type="evidence" value="ECO:0007669"/>
    <property type="project" value="UniProtKB-UniRule"/>
</dbReference>
<dbReference type="InterPro" id="IPR033940">
    <property type="entry name" value="IPMI_Swivel"/>
</dbReference>
<dbReference type="Pfam" id="PF00694">
    <property type="entry name" value="Aconitase_C"/>
    <property type="match status" value="1"/>
</dbReference>
<keyword evidence="6 10" id="KW-0432">Leucine biosynthesis</keyword>
<dbReference type="PANTHER" id="PTHR43345:SF5">
    <property type="entry name" value="3-ISOPROPYLMALATE DEHYDRATASE SMALL SUBUNIT"/>
    <property type="match status" value="1"/>
</dbReference>
<dbReference type="EMBL" id="VJWA01000001">
    <property type="protein sequence ID" value="TRW17423.1"/>
    <property type="molecule type" value="Genomic_DNA"/>
</dbReference>
<dbReference type="InterPro" id="IPR000573">
    <property type="entry name" value="AconitaseA/IPMdHydase_ssu_swvl"/>
</dbReference>
<name>A0A552UGQ9_9SPHN</name>
<evidence type="ECO:0000256" key="10">
    <source>
        <dbReference type="HAMAP-Rule" id="MF_01031"/>
    </source>
</evidence>
<keyword evidence="7 10" id="KW-0028">Amino-acid biosynthesis</keyword>
<comment type="catalytic activity">
    <reaction evidence="1 10">
        <text>(2R,3S)-3-isopropylmalate = (2S)-2-isopropylmalate</text>
        <dbReference type="Rhea" id="RHEA:32287"/>
        <dbReference type="ChEBI" id="CHEBI:1178"/>
        <dbReference type="ChEBI" id="CHEBI:35121"/>
        <dbReference type="EC" id="4.2.1.33"/>
    </reaction>
</comment>
<sequence>MQPFHTLTGTAVPFGAENVDTDAIIPARFLKTVTRAGLGAHAFATLREDPANIFDAPQNRGAPILIAGDNFGCGSSREHAPWALADMGFRVVIAPSFADIFAGNAFKNGILLVALPQEQIDRLMEVAADQPLTVDLENQVVTTPYQDRFAFAVDPFRKDCLLNGSDEIALTEALGQDIAAFETRLASARPWVGGAAARVAA</sequence>
<protein>
    <recommendedName>
        <fullName evidence="10">3-isopropylmalate dehydratase small subunit</fullName>
        <ecNumber evidence="10">4.2.1.33</ecNumber>
    </recommendedName>
    <alternativeName>
        <fullName evidence="10">Alpha-IPM isomerase</fullName>
        <shortName evidence="10">IPMI</shortName>
    </alternativeName>
    <alternativeName>
        <fullName evidence="10">Isopropylmalate isomerase</fullName>
    </alternativeName>
</protein>